<accession>A0A3E1K5P9</accession>
<reference evidence="4 5" key="1">
    <citation type="submission" date="2018-08" db="EMBL/GenBank/DDBJ databases">
        <title>Wenzhouxiangella salilacus sp. nov., a novel bacterium isolated from a saline lake in Xinjiang Province, China.</title>
        <authorList>
            <person name="Han S."/>
        </authorList>
    </citation>
    <scope>NUCLEOTIDE SEQUENCE [LARGE SCALE GENOMIC DNA]</scope>
    <source>
        <strain evidence="4 5">XDB06</strain>
    </source>
</reference>
<sequence length="610" mass="67319">MRFLLFATSVVLMLAPWAVSAQDESGSTEGAEAEAQAEESEEQRRVRRLGDMVGSDTDEFDIDFENLDMPAQPVEDVPEVSLPDPEQDAELQRLLRQLAFVPNDQETLDALSDLLDQVEADIDEALAQGDLALAQQLAGVMTEVEPDRAIIGEVQAAVERENSIGQTLQQAAAALEAGRLTEPAGDNAAELFGQVLEMEPGNETAQAGLVETHQAIVADAVSMAREDMDFEGAEARLVQAEGVHESPEAVAEARDSIAQFRERHIEELHQSVLTHIDEGRYDQAEEAITELVALGHERERVESLQASLADARLYGSFEPGQVFSDQVERLGRSGPEMVVLPAGSFMMGSPEDEDDRMANEGPQHRVTFDRGFALSRTEVTVGQFAEFVNATGYRTDAEISGASRVYDLDTGRMDERSEVNWRLDYSGAEADDNLPVIHISWRDANAYVEWLSQETGRSYRLPSEAEFEYALRAGTQTPYWWGDGSPPENDMENVTGDRDVSPTGARWNVAFRRYSDGHWGPAPVGTLMRNPFELNDMGGNVMEWVEDCWHDSFVRAPDDGSAWVNPGCERRVIKGASWSSTPSMSRSAFRISSSTASTDMRVGFRVARDL</sequence>
<dbReference type="Gene3D" id="3.90.1580.10">
    <property type="entry name" value="paralog of FGE (formylglycine-generating enzyme)"/>
    <property type="match status" value="1"/>
</dbReference>
<dbReference type="InterPro" id="IPR051043">
    <property type="entry name" value="Sulfatase_Mod_Factor_Kinase"/>
</dbReference>
<gene>
    <name evidence="4" type="ORF">DZC52_13615</name>
</gene>
<protein>
    <submittedName>
        <fullName evidence="4">Formylglycine-generating enzyme family protein</fullName>
    </submittedName>
</protein>
<evidence type="ECO:0000259" key="3">
    <source>
        <dbReference type="Pfam" id="PF03781"/>
    </source>
</evidence>
<feature type="signal peptide" evidence="2">
    <location>
        <begin position="1"/>
        <end position="21"/>
    </location>
</feature>
<feature type="compositionally biased region" description="Acidic residues" evidence="1">
    <location>
        <begin position="31"/>
        <end position="41"/>
    </location>
</feature>
<proteinExistence type="predicted"/>
<keyword evidence="5" id="KW-1185">Reference proteome</keyword>
<dbReference type="InterPro" id="IPR042095">
    <property type="entry name" value="SUMF_sf"/>
</dbReference>
<dbReference type="OrthoDB" id="9768004at2"/>
<dbReference type="SUPFAM" id="SSF56436">
    <property type="entry name" value="C-type lectin-like"/>
    <property type="match status" value="1"/>
</dbReference>
<dbReference type="PANTHER" id="PTHR23150:SF35">
    <property type="entry name" value="BLL6746 PROTEIN"/>
    <property type="match status" value="1"/>
</dbReference>
<dbReference type="GO" id="GO:0120147">
    <property type="term" value="F:formylglycine-generating oxidase activity"/>
    <property type="evidence" value="ECO:0007669"/>
    <property type="project" value="TreeGrafter"/>
</dbReference>
<dbReference type="Pfam" id="PF03781">
    <property type="entry name" value="FGE-sulfatase"/>
    <property type="match status" value="1"/>
</dbReference>
<evidence type="ECO:0000313" key="5">
    <source>
        <dbReference type="Proteomes" id="UP000260351"/>
    </source>
</evidence>
<dbReference type="PANTHER" id="PTHR23150">
    <property type="entry name" value="SULFATASE MODIFYING FACTOR 1, 2"/>
    <property type="match status" value="1"/>
</dbReference>
<feature type="domain" description="Sulfatase-modifying factor enzyme-like" evidence="3">
    <location>
        <begin position="334"/>
        <end position="608"/>
    </location>
</feature>
<name>A0A3E1K5P9_9GAMM</name>
<keyword evidence="2" id="KW-0732">Signal</keyword>
<dbReference type="RefSeq" id="WP_116651701.1">
    <property type="nucleotide sequence ID" value="NZ_QUZK01000048.1"/>
</dbReference>
<evidence type="ECO:0000313" key="4">
    <source>
        <dbReference type="EMBL" id="RFF29335.1"/>
    </source>
</evidence>
<feature type="region of interest" description="Disordered" evidence="1">
    <location>
        <begin position="23"/>
        <end position="54"/>
    </location>
</feature>
<feature type="chain" id="PRO_5017579145" evidence="2">
    <location>
        <begin position="22"/>
        <end position="610"/>
    </location>
</feature>
<dbReference type="InterPro" id="IPR005532">
    <property type="entry name" value="SUMF_dom"/>
</dbReference>
<evidence type="ECO:0000256" key="2">
    <source>
        <dbReference type="SAM" id="SignalP"/>
    </source>
</evidence>
<evidence type="ECO:0000256" key="1">
    <source>
        <dbReference type="SAM" id="MobiDB-lite"/>
    </source>
</evidence>
<comment type="caution">
    <text evidence="4">The sequence shown here is derived from an EMBL/GenBank/DDBJ whole genome shotgun (WGS) entry which is preliminary data.</text>
</comment>
<dbReference type="EMBL" id="QUZK01000048">
    <property type="protein sequence ID" value="RFF29335.1"/>
    <property type="molecule type" value="Genomic_DNA"/>
</dbReference>
<dbReference type="Proteomes" id="UP000260351">
    <property type="component" value="Unassembled WGS sequence"/>
</dbReference>
<organism evidence="4 5">
    <name type="scientific">Wenzhouxiangella sediminis</name>
    <dbReference type="NCBI Taxonomy" id="1792836"/>
    <lineage>
        <taxon>Bacteria</taxon>
        <taxon>Pseudomonadati</taxon>
        <taxon>Pseudomonadota</taxon>
        <taxon>Gammaproteobacteria</taxon>
        <taxon>Chromatiales</taxon>
        <taxon>Wenzhouxiangellaceae</taxon>
        <taxon>Wenzhouxiangella</taxon>
    </lineage>
</organism>
<dbReference type="InterPro" id="IPR016187">
    <property type="entry name" value="CTDL_fold"/>
</dbReference>
<dbReference type="AlphaFoldDB" id="A0A3E1K5P9"/>